<sequence length="270" mass="29085">MRIEGQTNTNPIRETLDYWGRHPRDVIFRIAPAFVLFLAGCRGGRGQISNEELQATLSAGFAQATEVMKTAQVEATALVGEGQAEATRLARTPTPSKTPTPNSTVVALQGTIASFQTQAAESLPTLTPIPSKPVEVATQELGLTATPTEPVLRFFVLDDNSVTEEIREKTVALLKRLFPDAEVVGFETCTTELRDGQWSGGVADHTINGVQSAGPDCVKDILEENPGATIVGYTQGQREMNEMIRAGSVVVCWKPDSNCVIDALDESLNK</sequence>
<gene>
    <name evidence="1" type="ORF">UT24_C0005G0022</name>
</gene>
<dbReference type="STRING" id="1618574.UT24_C0005G0022"/>
<dbReference type="AlphaFoldDB" id="A0A0G0MDP6"/>
<dbReference type="EMBL" id="LBWB01000005">
    <property type="protein sequence ID" value="KKR01313.1"/>
    <property type="molecule type" value="Genomic_DNA"/>
</dbReference>
<accession>A0A0G0MDP6</accession>
<comment type="caution">
    <text evidence="1">The sequence shown here is derived from an EMBL/GenBank/DDBJ whole genome shotgun (WGS) entry which is preliminary data.</text>
</comment>
<reference evidence="1 2" key="1">
    <citation type="journal article" date="2015" name="Nature">
        <title>rRNA introns, odd ribosomes, and small enigmatic genomes across a large radiation of phyla.</title>
        <authorList>
            <person name="Brown C.T."/>
            <person name="Hug L.A."/>
            <person name="Thomas B.C."/>
            <person name="Sharon I."/>
            <person name="Castelle C.J."/>
            <person name="Singh A."/>
            <person name="Wilkins M.J."/>
            <person name="Williams K.H."/>
            <person name="Banfield J.F."/>
        </authorList>
    </citation>
    <scope>NUCLEOTIDE SEQUENCE [LARGE SCALE GENOMIC DNA]</scope>
</reference>
<evidence type="ECO:0000313" key="2">
    <source>
        <dbReference type="Proteomes" id="UP000033881"/>
    </source>
</evidence>
<name>A0A0G0MDP6_9BACT</name>
<dbReference type="Proteomes" id="UP000033881">
    <property type="component" value="Unassembled WGS sequence"/>
</dbReference>
<evidence type="ECO:0000313" key="1">
    <source>
        <dbReference type="EMBL" id="KKR01313.1"/>
    </source>
</evidence>
<protein>
    <submittedName>
        <fullName evidence="1">Uncharacterized protein</fullName>
    </submittedName>
</protein>
<proteinExistence type="predicted"/>
<organism evidence="1 2">
    <name type="scientific">Candidatus Woesebacteria bacterium GW2011_GWB1_39_12</name>
    <dbReference type="NCBI Taxonomy" id="1618574"/>
    <lineage>
        <taxon>Bacteria</taxon>
        <taxon>Candidatus Woeseibacteriota</taxon>
    </lineage>
</organism>